<protein>
    <submittedName>
        <fullName evidence="1">Uncharacterized protein</fullName>
    </submittedName>
</protein>
<comment type="caution">
    <text evidence="1">The sequence shown here is derived from an EMBL/GenBank/DDBJ whole genome shotgun (WGS) entry which is preliminary data.</text>
</comment>
<evidence type="ECO:0000313" key="2">
    <source>
        <dbReference type="Proteomes" id="UP000625711"/>
    </source>
</evidence>
<keyword evidence="2" id="KW-1185">Reference proteome</keyword>
<accession>A0A834MIR5</accession>
<sequence>MEIPPFVLPVLLLFIERRGRGRPGWRIDCFSSPPFPWKNYSDPAELFPVVGSFCFQFATEGDAPKKVSNFNSRPFRFVAHQRTQKIACNQNIGTPQKPRTMEEHIFT</sequence>
<dbReference type="AlphaFoldDB" id="A0A834MIR5"/>
<dbReference type="Proteomes" id="UP000625711">
    <property type="component" value="Unassembled WGS sequence"/>
</dbReference>
<name>A0A834MIR5_RHYFE</name>
<proteinExistence type="predicted"/>
<reference evidence="1" key="1">
    <citation type="submission" date="2020-08" db="EMBL/GenBank/DDBJ databases">
        <title>Genome sequencing and assembly of the red palm weevil Rhynchophorus ferrugineus.</title>
        <authorList>
            <person name="Dias G.B."/>
            <person name="Bergman C.M."/>
            <person name="Manee M."/>
        </authorList>
    </citation>
    <scope>NUCLEOTIDE SEQUENCE</scope>
    <source>
        <strain evidence="1">AA-2017</strain>
        <tissue evidence="1">Whole larva</tissue>
    </source>
</reference>
<dbReference type="EMBL" id="JAACXV010000058">
    <property type="protein sequence ID" value="KAF7285298.1"/>
    <property type="molecule type" value="Genomic_DNA"/>
</dbReference>
<organism evidence="1 2">
    <name type="scientific">Rhynchophorus ferrugineus</name>
    <name type="common">Red palm weevil</name>
    <name type="synonym">Curculio ferrugineus</name>
    <dbReference type="NCBI Taxonomy" id="354439"/>
    <lineage>
        <taxon>Eukaryota</taxon>
        <taxon>Metazoa</taxon>
        <taxon>Ecdysozoa</taxon>
        <taxon>Arthropoda</taxon>
        <taxon>Hexapoda</taxon>
        <taxon>Insecta</taxon>
        <taxon>Pterygota</taxon>
        <taxon>Neoptera</taxon>
        <taxon>Endopterygota</taxon>
        <taxon>Coleoptera</taxon>
        <taxon>Polyphaga</taxon>
        <taxon>Cucujiformia</taxon>
        <taxon>Curculionidae</taxon>
        <taxon>Dryophthorinae</taxon>
        <taxon>Rhynchophorus</taxon>
    </lineage>
</organism>
<evidence type="ECO:0000313" key="1">
    <source>
        <dbReference type="EMBL" id="KAF7285298.1"/>
    </source>
</evidence>
<gene>
    <name evidence="1" type="ORF">GWI33_011427</name>
</gene>